<dbReference type="EMBL" id="QPJC01000010">
    <property type="protein sequence ID" value="RCW40748.1"/>
    <property type="molecule type" value="Genomic_DNA"/>
</dbReference>
<feature type="transmembrane region" description="Helical" evidence="1">
    <location>
        <begin position="76"/>
        <end position="95"/>
    </location>
</feature>
<keyword evidence="1" id="KW-1133">Transmembrane helix</keyword>
<evidence type="ECO:0000313" key="2">
    <source>
        <dbReference type="EMBL" id="RCW40748.1"/>
    </source>
</evidence>
<keyword evidence="1" id="KW-0812">Transmembrane</keyword>
<feature type="transmembrane region" description="Helical" evidence="1">
    <location>
        <begin position="21"/>
        <end position="42"/>
    </location>
</feature>
<evidence type="ECO:0000313" key="3">
    <source>
        <dbReference type="Proteomes" id="UP000253495"/>
    </source>
</evidence>
<evidence type="ECO:0000256" key="1">
    <source>
        <dbReference type="SAM" id="Phobius"/>
    </source>
</evidence>
<accession>A0A368VHL7</accession>
<gene>
    <name evidence="2" type="ORF">DFQ14_11074</name>
</gene>
<sequence>MSNLRRKVTWNRPLANRIQSGGATLLAIGGAGMVFFELWAAWSVSARMQTIVVLAGSLACLIGAGMCRLSGEANSAHIVVGVLGLLLNAGCAYVLLEVTGIEAVMCAAGVLMFGPGGAWVLSGQIEPYPFPE</sequence>
<dbReference type="Proteomes" id="UP000253495">
    <property type="component" value="Unassembled WGS sequence"/>
</dbReference>
<comment type="caution">
    <text evidence="2">The sequence shown here is derived from an EMBL/GenBank/DDBJ whole genome shotgun (WGS) entry which is preliminary data.</text>
</comment>
<name>A0A368VHL7_9ACTN</name>
<keyword evidence="1" id="KW-0472">Membrane</keyword>
<dbReference type="AlphaFoldDB" id="A0A368VHL7"/>
<organism evidence="2 3">
    <name type="scientific">Halopolyspora algeriensis</name>
    <dbReference type="NCBI Taxonomy" id="1500506"/>
    <lineage>
        <taxon>Bacteria</taxon>
        <taxon>Bacillati</taxon>
        <taxon>Actinomycetota</taxon>
        <taxon>Actinomycetes</taxon>
        <taxon>Actinomycetes incertae sedis</taxon>
        <taxon>Halopolyspora</taxon>
    </lineage>
</organism>
<keyword evidence="3" id="KW-1185">Reference proteome</keyword>
<proteinExistence type="predicted"/>
<reference evidence="2 3" key="1">
    <citation type="submission" date="2018-07" db="EMBL/GenBank/DDBJ databases">
        <title>Genomic Encyclopedia of Type Strains, Phase III (KMG-III): the genomes of soil and plant-associated and newly described type strains.</title>
        <authorList>
            <person name="Whitman W."/>
        </authorList>
    </citation>
    <scope>NUCLEOTIDE SEQUENCE [LARGE SCALE GENOMIC DNA]</scope>
    <source>
        <strain evidence="2 3">CECT 8575</strain>
    </source>
</reference>
<protein>
    <submittedName>
        <fullName evidence="2">Uncharacterized protein</fullName>
    </submittedName>
</protein>
<dbReference type="RefSeq" id="WP_141921367.1">
    <property type="nucleotide sequence ID" value="NZ_QPJC01000010.1"/>
</dbReference>
<feature type="transmembrane region" description="Helical" evidence="1">
    <location>
        <begin position="48"/>
        <end position="69"/>
    </location>
</feature>
<feature type="transmembrane region" description="Helical" evidence="1">
    <location>
        <begin position="101"/>
        <end position="121"/>
    </location>
</feature>